<sequence>MEYQDEFDFVIVMADIPPMLSWTHLGVVVSEEYSRGKHSDVNPNPGMYPSGPSFDETNCRMCPSDVAQLLRSETFGHSQDPMRMNSLGFGGRLAFGKREKSRDPHGN</sequence>
<evidence type="ECO:0000313" key="3">
    <source>
        <dbReference type="Proteomes" id="UP000317257"/>
    </source>
</evidence>
<protein>
    <submittedName>
        <fullName evidence="2">Uncharacterized protein</fullName>
    </submittedName>
</protein>
<comment type="caution">
    <text evidence="2">The sequence shown here is derived from an EMBL/GenBank/DDBJ whole genome shotgun (WGS) entry which is preliminary data.</text>
</comment>
<organism evidence="2 3">
    <name type="scientific">Metarhizium rileyi (strain RCEF 4871)</name>
    <name type="common">Nomuraea rileyi</name>
    <dbReference type="NCBI Taxonomy" id="1649241"/>
    <lineage>
        <taxon>Eukaryota</taxon>
        <taxon>Fungi</taxon>
        <taxon>Dikarya</taxon>
        <taxon>Ascomycota</taxon>
        <taxon>Pezizomycotina</taxon>
        <taxon>Sordariomycetes</taxon>
        <taxon>Hypocreomycetidae</taxon>
        <taxon>Hypocreales</taxon>
        <taxon>Clavicipitaceae</taxon>
        <taxon>Metarhizium</taxon>
    </lineage>
</organism>
<feature type="region of interest" description="Disordered" evidence="1">
    <location>
        <begin position="75"/>
        <end position="107"/>
    </location>
</feature>
<dbReference type="AlphaFoldDB" id="A0A5C6GK88"/>
<dbReference type="Proteomes" id="UP000317257">
    <property type="component" value="Unassembled WGS sequence"/>
</dbReference>
<reference evidence="3" key="1">
    <citation type="submission" date="2018-12" db="EMBL/GenBank/DDBJ databases">
        <title>The complete genome of Metarhizium rileyi, a key fungal pathogen of Lepidoptera.</title>
        <authorList>
            <person name="Binneck E."/>
            <person name="Lastra C.C.L."/>
            <person name="Sosa-Gomez D.R."/>
        </authorList>
    </citation>
    <scope>NUCLEOTIDE SEQUENCE [LARGE SCALE GENOMIC DNA]</scope>
    <source>
        <strain evidence="3">Cep018-CH2</strain>
    </source>
</reference>
<dbReference type="EMBL" id="SBHS01000005">
    <property type="protein sequence ID" value="TWU76616.1"/>
    <property type="molecule type" value="Genomic_DNA"/>
</dbReference>
<name>A0A5C6GK88_METRR</name>
<proteinExistence type="predicted"/>
<evidence type="ECO:0000256" key="1">
    <source>
        <dbReference type="SAM" id="MobiDB-lite"/>
    </source>
</evidence>
<accession>A0A5C6GK88</accession>
<evidence type="ECO:0000313" key="2">
    <source>
        <dbReference type="EMBL" id="TWU76616.1"/>
    </source>
</evidence>
<gene>
    <name evidence="2" type="ORF">ED733_008165</name>
</gene>
<feature type="compositionally biased region" description="Basic and acidic residues" evidence="1">
    <location>
        <begin position="96"/>
        <end position="107"/>
    </location>
</feature>